<keyword evidence="4 9" id="KW-0812">Transmembrane</keyword>
<evidence type="ECO:0000256" key="2">
    <source>
        <dbReference type="ARBA" id="ARBA00007324"/>
    </source>
</evidence>
<dbReference type="PANTHER" id="PTHR13085">
    <property type="entry name" value="MICROSOMAL SIGNAL PEPTIDASE 25 KDA SUBUNIT"/>
    <property type="match status" value="1"/>
</dbReference>
<feature type="transmembrane region" description="Helical" evidence="9">
    <location>
        <begin position="35"/>
        <end position="53"/>
    </location>
</feature>
<dbReference type="InterPro" id="IPR009582">
    <property type="entry name" value="Spc2/SPCS2"/>
</dbReference>
<evidence type="ECO:0000256" key="6">
    <source>
        <dbReference type="ARBA" id="ARBA00022989"/>
    </source>
</evidence>
<comment type="similarity">
    <text evidence="2 9">Belongs to the SPCS2 family.</text>
</comment>
<sequence length="170" mass="19257">MNVYDTNMIKLALDDHAKMIVLETYPHEHVRNSNIKLVLGAFGCLLGITSHYAPIPFPAIIPLLVVCVVLYSITSLILQYRATYIEQDIILTASNDSGKTIRLHSDIELKPNNQELIYELTFVDGKSLSKAGGFKLQKSIVNYFDEKGKFYPHIFRNDISKALSKVRKDK</sequence>
<comment type="function">
    <text evidence="8 9">Component of the signal peptidase complex (SPC) which catalyzes the cleavage of N-terminal signal sequences from nascent proteins as they are translocated into the lumen of the endoplasmic reticulum. Enhances the enzymatic activity of SPC and facilitates the interactions between different components of the translocation site.</text>
</comment>
<dbReference type="PANTHER" id="PTHR13085:SF0">
    <property type="entry name" value="SIGNAL PEPTIDASE COMPLEX SUBUNIT 2"/>
    <property type="match status" value="1"/>
</dbReference>
<organism evidence="10">
    <name type="scientific">Arcella intermedia</name>
    <dbReference type="NCBI Taxonomy" id="1963864"/>
    <lineage>
        <taxon>Eukaryota</taxon>
        <taxon>Amoebozoa</taxon>
        <taxon>Tubulinea</taxon>
        <taxon>Elardia</taxon>
        <taxon>Arcellinida</taxon>
        <taxon>Sphaerothecina</taxon>
        <taxon>Arcellidae</taxon>
        <taxon>Arcella</taxon>
    </lineage>
</organism>
<evidence type="ECO:0000256" key="7">
    <source>
        <dbReference type="ARBA" id="ARBA00023136"/>
    </source>
</evidence>
<proteinExistence type="inferred from homology"/>
<keyword evidence="7 9" id="KW-0472">Membrane</keyword>
<evidence type="ECO:0000256" key="3">
    <source>
        <dbReference type="ARBA" id="ARBA00017057"/>
    </source>
</evidence>
<evidence type="ECO:0000313" key="10">
    <source>
        <dbReference type="EMBL" id="NDV38012.1"/>
    </source>
</evidence>
<name>A0A6B2LLN9_9EUKA</name>
<dbReference type="GO" id="GO:0045047">
    <property type="term" value="P:protein targeting to ER"/>
    <property type="evidence" value="ECO:0007669"/>
    <property type="project" value="TreeGrafter"/>
</dbReference>
<accession>A0A6B2LLN9</accession>
<evidence type="ECO:0000256" key="8">
    <source>
        <dbReference type="ARBA" id="ARBA00045608"/>
    </source>
</evidence>
<dbReference type="Pfam" id="PF06703">
    <property type="entry name" value="SPC25"/>
    <property type="match status" value="1"/>
</dbReference>
<evidence type="ECO:0000256" key="9">
    <source>
        <dbReference type="RuleBase" id="RU368033"/>
    </source>
</evidence>
<dbReference type="GO" id="GO:0008233">
    <property type="term" value="F:peptidase activity"/>
    <property type="evidence" value="ECO:0007669"/>
    <property type="project" value="UniProtKB-UniRule"/>
</dbReference>
<dbReference type="GO" id="GO:0005787">
    <property type="term" value="C:signal peptidase complex"/>
    <property type="evidence" value="ECO:0007669"/>
    <property type="project" value="UniProtKB-UniRule"/>
</dbReference>
<evidence type="ECO:0000256" key="1">
    <source>
        <dbReference type="ARBA" id="ARBA00004477"/>
    </source>
</evidence>
<dbReference type="GO" id="GO:0006465">
    <property type="term" value="P:signal peptide processing"/>
    <property type="evidence" value="ECO:0007669"/>
    <property type="project" value="UniProtKB-UniRule"/>
</dbReference>
<keyword evidence="6 9" id="KW-1133">Transmembrane helix</keyword>
<reference evidence="10" key="1">
    <citation type="journal article" date="2020" name="J. Eukaryot. Microbiol.">
        <title>De novo Sequencing, Assembly and Annotation of the Transcriptome for the Free-Living Testate Amoeba Arcella intermedia.</title>
        <authorList>
            <person name="Ribeiro G.M."/>
            <person name="Porfirio-Sousa A.L."/>
            <person name="Maurer-Alcala X.X."/>
            <person name="Katz L.A."/>
            <person name="Lahr D.J.G."/>
        </authorList>
    </citation>
    <scope>NUCLEOTIDE SEQUENCE</scope>
</reference>
<comment type="subcellular location">
    <subcellularLocation>
        <location evidence="1 9">Endoplasmic reticulum membrane</location>
        <topology evidence="1 9">Multi-pass membrane protein</topology>
    </subcellularLocation>
</comment>
<feature type="transmembrane region" description="Helical" evidence="9">
    <location>
        <begin position="59"/>
        <end position="78"/>
    </location>
</feature>
<dbReference type="EMBL" id="GIBP01009043">
    <property type="protein sequence ID" value="NDV38012.1"/>
    <property type="molecule type" value="Transcribed_RNA"/>
</dbReference>
<evidence type="ECO:0000256" key="5">
    <source>
        <dbReference type="ARBA" id="ARBA00022824"/>
    </source>
</evidence>
<protein>
    <recommendedName>
        <fullName evidence="3 9">Signal peptidase complex subunit 2</fullName>
    </recommendedName>
</protein>
<keyword evidence="5 9" id="KW-0256">Endoplasmic reticulum</keyword>
<evidence type="ECO:0000256" key="4">
    <source>
        <dbReference type="ARBA" id="ARBA00022692"/>
    </source>
</evidence>
<dbReference type="AlphaFoldDB" id="A0A6B2LLN9"/>